<keyword evidence="3" id="KW-1185">Reference proteome</keyword>
<sequence>VLHLDSLRLAGSTGCNTLNGSYRLESERIEFAQLATTKMACPPLQMEIERAFLMTLRQVTAWSVDGATLILSSDNNKTRADFEAVHLY</sequence>
<evidence type="ECO:0000259" key="1">
    <source>
        <dbReference type="Pfam" id="PF03724"/>
    </source>
</evidence>
<dbReference type="PANTHER" id="PTHR35535:SF1">
    <property type="entry name" value="HEAT SHOCK PROTEIN HSLJ"/>
    <property type="match status" value="1"/>
</dbReference>
<feature type="non-terminal residue" evidence="2">
    <location>
        <position position="1"/>
    </location>
</feature>
<name>A0ABS9SDA4_9GAMM</name>
<dbReference type="InterPro" id="IPR038670">
    <property type="entry name" value="HslJ-like_sf"/>
</dbReference>
<feature type="domain" description="DUF306" evidence="1">
    <location>
        <begin position="7"/>
        <end position="83"/>
    </location>
</feature>
<evidence type="ECO:0000313" key="2">
    <source>
        <dbReference type="EMBL" id="MCH4814074.1"/>
    </source>
</evidence>
<organism evidence="2 3">
    <name type="scientific">Vreelandella neptunia</name>
    <dbReference type="NCBI Taxonomy" id="115551"/>
    <lineage>
        <taxon>Bacteria</taxon>
        <taxon>Pseudomonadati</taxon>
        <taxon>Pseudomonadota</taxon>
        <taxon>Gammaproteobacteria</taxon>
        <taxon>Oceanospirillales</taxon>
        <taxon>Halomonadaceae</taxon>
        <taxon>Vreelandella</taxon>
    </lineage>
</organism>
<dbReference type="Proteomes" id="UP001320609">
    <property type="component" value="Unassembled WGS sequence"/>
</dbReference>
<protein>
    <submittedName>
        <fullName evidence="2">META domain-containing protein</fullName>
    </submittedName>
</protein>
<comment type="caution">
    <text evidence="2">The sequence shown here is derived from an EMBL/GenBank/DDBJ whole genome shotgun (WGS) entry which is preliminary data.</text>
</comment>
<proteinExistence type="predicted"/>
<dbReference type="RefSeq" id="WP_240720556.1">
    <property type="nucleotide sequence ID" value="NZ_JAKVTW010000036.1"/>
</dbReference>
<evidence type="ECO:0000313" key="3">
    <source>
        <dbReference type="Proteomes" id="UP001320609"/>
    </source>
</evidence>
<reference evidence="2 3" key="1">
    <citation type="submission" date="2022-03" db="EMBL/GenBank/DDBJ databases">
        <title>Genomic signatures underlying metal tolerance in selected Arctic bacterial isolates.</title>
        <authorList>
            <person name="Thomas F.A."/>
            <person name="Venkatachalam S."/>
            <person name="Krishnan K.P."/>
        </authorList>
    </citation>
    <scope>NUCLEOTIDE SEQUENCE [LARGE SCALE GENOMIC DNA]</scope>
    <source>
        <strain evidence="2 3">HM116</strain>
    </source>
</reference>
<dbReference type="EMBL" id="JAKVTW010000036">
    <property type="protein sequence ID" value="MCH4814074.1"/>
    <property type="molecule type" value="Genomic_DNA"/>
</dbReference>
<gene>
    <name evidence="2" type="ORF">MLE19_22410</name>
</gene>
<accession>A0ABS9SDA4</accession>
<dbReference type="Pfam" id="PF03724">
    <property type="entry name" value="META"/>
    <property type="match status" value="1"/>
</dbReference>
<dbReference type="InterPro" id="IPR053147">
    <property type="entry name" value="Hsp_HslJ-like"/>
</dbReference>
<dbReference type="Gene3D" id="2.40.128.270">
    <property type="match status" value="1"/>
</dbReference>
<dbReference type="InterPro" id="IPR005184">
    <property type="entry name" value="DUF306_Meta_HslJ"/>
</dbReference>
<dbReference type="PANTHER" id="PTHR35535">
    <property type="entry name" value="HEAT SHOCK PROTEIN HSLJ"/>
    <property type="match status" value="1"/>
</dbReference>